<sequence>MSEKRGNLLHLHNLPSSGPKTKRLVDSCGENKRLVVSKPHCMRHRRIPLGKKAP</sequence>
<organism evidence="2 3">
    <name type="scientific">Rubroshorea leprosula</name>
    <dbReference type="NCBI Taxonomy" id="152421"/>
    <lineage>
        <taxon>Eukaryota</taxon>
        <taxon>Viridiplantae</taxon>
        <taxon>Streptophyta</taxon>
        <taxon>Embryophyta</taxon>
        <taxon>Tracheophyta</taxon>
        <taxon>Spermatophyta</taxon>
        <taxon>Magnoliopsida</taxon>
        <taxon>eudicotyledons</taxon>
        <taxon>Gunneridae</taxon>
        <taxon>Pentapetalae</taxon>
        <taxon>rosids</taxon>
        <taxon>malvids</taxon>
        <taxon>Malvales</taxon>
        <taxon>Dipterocarpaceae</taxon>
        <taxon>Rubroshorea</taxon>
    </lineage>
</organism>
<proteinExistence type="predicted"/>
<dbReference type="Proteomes" id="UP001054252">
    <property type="component" value="Unassembled WGS sequence"/>
</dbReference>
<protein>
    <submittedName>
        <fullName evidence="2">Uncharacterized protein</fullName>
    </submittedName>
</protein>
<evidence type="ECO:0000256" key="1">
    <source>
        <dbReference type="SAM" id="MobiDB-lite"/>
    </source>
</evidence>
<comment type="caution">
    <text evidence="2">The sequence shown here is derived from an EMBL/GenBank/DDBJ whole genome shotgun (WGS) entry which is preliminary data.</text>
</comment>
<dbReference type="AlphaFoldDB" id="A0AAV5I506"/>
<name>A0AAV5I506_9ROSI</name>
<feature type="region of interest" description="Disordered" evidence="1">
    <location>
        <begin position="1"/>
        <end position="24"/>
    </location>
</feature>
<evidence type="ECO:0000313" key="2">
    <source>
        <dbReference type="EMBL" id="GKU93379.1"/>
    </source>
</evidence>
<evidence type="ECO:0000313" key="3">
    <source>
        <dbReference type="Proteomes" id="UP001054252"/>
    </source>
</evidence>
<reference evidence="2 3" key="1">
    <citation type="journal article" date="2021" name="Commun. Biol.">
        <title>The genome of Shorea leprosula (Dipterocarpaceae) highlights the ecological relevance of drought in aseasonal tropical rainforests.</title>
        <authorList>
            <person name="Ng K.K.S."/>
            <person name="Kobayashi M.J."/>
            <person name="Fawcett J.A."/>
            <person name="Hatakeyama M."/>
            <person name="Paape T."/>
            <person name="Ng C.H."/>
            <person name="Ang C.C."/>
            <person name="Tnah L.H."/>
            <person name="Lee C.T."/>
            <person name="Nishiyama T."/>
            <person name="Sese J."/>
            <person name="O'Brien M.J."/>
            <person name="Copetti D."/>
            <person name="Mohd Noor M.I."/>
            <person name="Ong R.C."/>
            <person name="Putra M."/>
            <person name="Sireger I.Z."/>
            <person name="Indrioko S."/>
            <person name="Kosugi Y."/>
            <person name="Izuno A."/>
            <person name="Isagi Y."/>
            <person name="Lee S.L."/>
            <person name="Shimizu K.K."/>
        </authorList>
    </citation>
    <scope>NUCLEOTIDE SEQUENCE [LARGE SCALE GENOMIC DNA]</scope>
    <source>
        <strain evidence="2">214</strain>
    </source>
</reference>
<gene>
    <name evidence="2" type="ORF">SLEP1_g6974</name>
</gene>
<keyword evidence="3" id="KW-1185">Reference proteome</keyword>
<dbReference type="EMBL" id="BPVZ01000007">
    <property type="protein sequence ID" value="GKU93379.1"/>
    <property type="molecule type" value="Genomic_DNA"/>
</dbReference>
<accession>A0AAV5I506</accession>